<name>A0AAV8X0R0_9CUCU</name>
<evidence type="ECO:0000313" key="2">
    <source>
        <dbReference type="EMBL" id="KAJ8932263.1"/>
    </source>
</evidence>
<evidence type="ECO:0000259" key="1">
    <source>
        <dbReference type="Pfam" id="PF18701"/>
    </source>
</evidence>
<dbReference type="InterPro" id="IPR040676">
    <property type="entry name" value="DUF5641"/>
</dbReference>
<dbReference type="EMBL" id="JAPWTK010001513">
    <property type="protein sequence ID" value="KAJ8932263.1"/>
    <property type="molecule type" value="Genomic_DNA"/>
</dbReference>
<dbReference type="Proteomes" id="UP001162162">
    <property type="component" value="Unassembled WGS sequence"/>
</dbReference>
<protein>
    <recommendedName>
        <fullName evidence="1">DUF5641 domain-containing protein</fullName>
    </recommendedName>
</protein>
<keyword evidence="3" id="KW-1185">Reference proteome</keyword>
<feature type="domain" description="DUF5641" evidence="1">
    <location>
        <begin position="2"/>
        <end position="53"/>
    </location>
</feature>
<dbReference type="Pfam" id="PF18701">
    <property type="entry name" value="DUF5641"/>
    <property type="match status" value="1"/>
</dbReference>
<organism evidence="2 3">
    <name type="scientific">Aromia moschata</name>
    <dbReference type="NCBI Taxonomy" id="1265417"/>
    <lineage>
        <taxon>Eukaryota</taxon>
        <taxon>Metazoa</taxon>
        <taxon>Ecdysozoa</taxon>
        <taxon>Arthropoda</taxon>
        <taxon>Hexapoda</taxon>
        <taxon>Insecta</taxon>
        <taxon>Pterygota</taxon>
        <taxon>Neoptera</taxon>
        <taxon>Endopterygota</taxon>
        <taxon>Coleoptera</taxon>
        <taxon>Polyphaga</taxon>
        <taxon>Cucujiformia</taxon>
        <taxon>Chrysomeloidea</taxon>
        <taxon>Cerambycidae</taxon>
        <taxon>Cerambycinae</taxon>
        <taxon>Callichromatini</taxon>
        <taxon>Aromia</taxon>
    </lineage>
</organism>
<accession>A0AAV8X0R0</accession>
<sequence>MFQLIQKLYQHFWSRWFSEYIAELQMRTKWKVNQSNLEQGQLVLLRDDNLPPECSGTWGESSASIQVQMVKCEWRVKAYIRSGSQWCLVQVIYQYASTKEKDQDTPPHHRRQVRQRLLLLQTVAAITTVHTKPHDEGKDLHRITQYTPAEIAFGYHLRTDTSIQDVVEKDILDVTTIRTEVTRRLEENRVKQDLSFNKKLSPATNESKKLLPKFRGPFKVVEVLPNDRYRVQEDRHTDRSSRPYEGIVGIEHMKPLQFNRLLSFQAIVASRTNDLSGWPCSPIFPSSLTNRVGGAIT</sequence>
<reference evidence="2" key="1">
    <citation type="journal article" date="2023" name="Insect Mol. Biol.">
        <title>Genome sequencing provides insights into the evolution of gene families encoding plant cell wall-degrading enzymes in longhorned beetles.</title>
        <authorList>
            <person name="Shin N.R."/>
            <person name="Okamura Y."/>
            <person name="Kirsch R."/>
            <person name="Pauchet Y."/>
        </authorList>
    </citation>
    <scope>NUCLEOTIDE SEQUENCE</scope>
    <source>
        <strain evidence="2">AMC_N1</strain>
    </source>
</reference>
<evidence type="ECO:0000313" key="3">
    <source>
        <dbReference type="Proteomes" id="UP001162162"/>
    </source>
</evidence>
<dbReference type="AlphaFoldDB" id="A0AAV8X0R0"/>
<proteinExistence type="predicted"/>
<gene>
    <name evidence="2" type="ORF">NQ318_003040</name>
</gene>
<comment type="caution">
    <text evidence="2">The sequence shown here is derived from an EMBL/GenBank/DDBJ whole genome shotgun (WGS) entry which is preliminary data.</text>
</comment>